<organism evidence="2 3">
    <name type="scientific">Stegodyphus mimosarum</name>
    <name type="common">African social velvet spider</name>
    <dbReference type="NCBI Taxonomy" id="407821"/>
    <lineage>
        <taxon>Eukaryota</taxon>
        <taxon>Metazoa</taxon>
        <taxon>Ecdysozoa</taxon>
        <taxon>Arthropoda</taxon>
        <taxon>Chelicerata</taxon>
        <taxon>Arachnida</taxon>
        <taxon>Araneae</taxon>
        <taxon>Araneomorphae</taxon>
        <taxon>Entelegynae</taxon>
        <taxon>Eresoidea</taxon>
        <taxon>Eresidae</taxon>
        <taxon>Stegodyphus</taxon>
    </lineage>
</organism>
<feature type="non-terminal residue" evidence="2">
    <location>
        <position position="281"/>
    </location>
</feature>
<keyword evidence="2" id="KW-0808">Transferase</keyword>
<dbReference type="PROSITE" id="PS50802">
    <property type="entry name" value="OTU"/>
    <property type="match status" value="1"/>
</dbReference>
<dbReference type="OMA" id="MENGNEA"/>
<dbReference type="OrthoDB" id="10017659at2759"/>
<sequence length="281" mass="32848">MDRNRAAYETSIKDDFDEYLSKIRNEKEWVGEVEMKVLSCKYNIDFIIYNAATKPPLKIRTASPIQHVMLACTGSNRYDCVYSKIDLSALAFCQSLVYELLYKRVFELGSDVDIAVEKMLHDKAYSKQRRHNLLNQLFKENCCIESVKEDHNLPEDDQLIFKNPRFEIRRALAQGIPPFPYKVAKTLDPNIYRNVEFDMWNEKRKEEQKSEQFVVPKLEPGVKCKVYINKEIYIGHVQDILSDTEDVSVYIEELCKRCVVSSNVIEIVPVPAYKGKMLIYF</sequence>
<dbReference type="EMBL" id="KK113685">
    <property type="protein sequence ID" value="KFM60787.1"/>
    <property type="molecule type" value="Genomic_DNA"/>
</dbReference>
<accession>A0A087T6P8</accession>
<feature type="domain" description="OTU" evidence="1">
    <location>
        <begin position="1"/>
        <end position="84"/>
    </location>
</feature>
<evidence type="ECO:0000313" key="2">
    <source>
        <dbReference type="EMBL" id="KFM60787.1"/>
    </source>
</evidence>
<name>A0A087T6P8_STEMI</name>
<keyword evidence="3" id="KW-1185">Reference proteome</keyword>
<protein>
    <submittedName>
        <fullName evidence="2">UDP-N-acetylglucosamine transferase subunit ALG13-like protein</fullName>
    </submittedName>
</protein>
<evidence type="ECO:0000259" key="1">
    <source>
        <dbReference type="PROSITE" id="PS50802"/>
    </source>
</evidence>
<gene>
    <name evidence="2" type="ORF">X975_22781</name>
</gene>
<dbReference type="GO" id="GO:0016740">
    <property type="term" value="F:transferase activity"/>
    <property type="evidence" value="ECO:0007669"/>
    <property type="project" value="UniProtKB-KW"/>
</dbReference>
<dbReference type="AlphaFoldDB" id="A0A087T6P8"/>
<dbReference type="Gene3D" id="3.90.70.80">
    <property type="match status" value="1"/>
</dbReference>
<dbReference type="Proteomes" id="UP000054359">
    <property type="component" value="Unassembled WGS sequence"/>
</dbReference>
<dbReference type="STRING" id="407821.A0A087T6P8"/>
<evidence type="ECO:0000313" key="3">
    <source>
        <dbReference type="Proteomes" id="UP000054359"/>
    </source>
</evidence>
<dbReference type="InterPro" id="IPR003323">
    <property type="entry name" value="OTU_dom"/>
</dbReference>
<reference evidence="2 3" key="1">
    <citation type="submission" date="2013-11" db="EMBL/GenBank/DDBJ databases">
        <title>Genome sequencing of Stegodyphus mimosarum.</title>
        <authorList>
            <person name="Bechsgaard J."/>
        </authorList>
    </citation>
    <scope>NUCLEOTIDE SEQUENCE [LARGE SCALE GENOMIC DNA]</scope>
</reference>
<proteinExistence type="predicted"/>